<sequence length="238" mass="27217">MMGFWVLRCSSSGSKKWHPLSLPSTVLRRMDWWDCFVWRDKLFLEVQDNIFQRNMIFYVYDPQTDDSWKQLEIPFSYSDSIRHHPPSIMPVLSLGDVGNNCSVAMTWLTGTDRASRDDLKIHALLVDNQDYCVRGNQCLDEVCEAIIPSSFDFHGDINVNFVDLGKGKQEEGHRFLSVEVLVNQVYDMLPYAVMGEGVEFPYSSFLSESHSNFLNPTIASLQAKETAAQADQSKQEQA</sequence>
<dbReference type="EMBL" id="JASCZI010275196">
    <property type="protein sequence ID" value="MED6226397.1"/>
    <property type="molecule type" value="Genomic_DNA"/>
</dbReference>
<proteinExistence type="predicted"/>
<name>A0ABU6ZWP6_9FABA</name>
<comment type="caution">
    <text evidence="1">The sequence shown here is derived from an EMBL/GenBank/DDBJ whole genome shotgun (WGS) entry which is preliminary data.</text>
</comment>
<keyword evidence="2" id="KW-1185">Reference proteome</keyword>
<evidence type="ECO:0000313" key="1">
    <source>
        <dbReference type="EMBL" id="MED6226397.1"/>
    </source>
</evidence>
<gene>
    <name evidence="1" type="ORF">PIB30_103323</name>
</gene>
<accession>A0ABU6ZWP6</accession>
<reference evidence="1 2" key="1">
    <citation type="journal article" date="2023" name="Plants (Basel)">
        <title>Bridging the Gap: Combining Genomics and Transcriptomics Approaches to Understand Stylosanthes scabra, an Orphan Legume from the Brazilian Caatinga.</title>
        <authorList>
            <person name="Ferreira-Neto J.R.C."/>
            <person name="da Silva M.D."/>
            <person name="Binneck E."/>
            <person name="de Melo N.F."/>
            <person name="da Silva R.H."/>
            <person name="de Melo A.L.T.M."/>
            <person name="Pandolfi V."/>
            <person name="Bustamante F.O."/>
            <person name="Brasileiro-Vidal A.C."/>
            <person name="Benko-Iseppon A.M."/>
        </authorList>
    </citation>
    <scope>NUCLEOTIDE SEQUENCE [LARGE SCALE GENOMIC DNA]</scope>
    <source>
        <tissue evidence="1">Leaves</tissue>
    </source>
</reference>
<dbReference type="Proteomes" id="UP001341840">
    <property type="component" value="Unassembled WGS sequence"/>
</dbReference>
<evidence type="ECO:0000313" key="2">
    <source>
        <dbReference type="Proteomes" id="UP001341840"/>
    </source>
</evidence>
<protein>
    <submittedName>
        <fullName evidence="1">Uncharacterized protein</fullName>
    </submittedName>
</protein>
<organism evidence="1 2">
    <name type="scientific">Stylosanthes scabra</name>
    <dbReference type="NCBI Taxonomy" id="79078"/>
    <lineage>
        <taxon>Eukaryota</taxon>
        <taxon>Viridiplantae</taxon>
        <taxon>Streptophyta</taxon>
        <taxon>Embryophyta</taxon>
        <taxon>Tracheophyta</taxon>
        <taxon>Spermatophyta</taxon>
        <taxon>Magnoliopsida</taxon>
        <taxon>eudicotyledons</taxon>
        <taxon>Gunneridae</taxon>
        <taxon>Pentapetalae</taxon>
        <taxon>rosids</taxon>
        <taxon>fabids</taxon>
        <taxon>Fabales</taxon>
        <taxon>Fabaceae</taxon>
        <taxon>Papilionoideae</taxon>
        <taxon>50 kb inversion clade</taxon>
        <taxon>dalbergioids sensu lato</taxon>
        <taxon>Dalbergieae</taxon>
        <taxon>Pterocarpus clade</taxon>
        <taxon>Stylosanthes</taxon>
    </lineage>
</organism>